<evidence type="ECO:0000313" key="3">
    <source>
        <dbReference type="Proteomes" id="UP000579812"/>
    </source>
</evidence>
<dbReference type="CDD" id="cd01824">
    <property type="entry name" value="Phospholipase_B_like"/>
    <property type="match status" value="2"/>
</dbReference>
<dbReference type="PANTHER" id="PTHR21325">
    <property type="entry name" value="PHOSPHOLIPASE B, PLB1"/>
    <property type="match status" value="1"/>
</dbReference>
<dbReference type="GO" id="GO:0004623">
    <property type="term" value="F:phospholipase A2 activity"/>
    <property type="evidence" value="ECO:0007669"/>
    <property type="project" value="TreeGrafter"/>
</dbReference>
<reference evidence="2 3" key="1">
    <citation type="submission" date="2020-04" db="EMBL/GenBank/DDBJ databases">
        <title>Chromosome-level genome assembly of a cyprinid fish Onychostoma macrolepis by integration of Nanopore Sequencing, Bionano and Hi-C technology.</title>
        <authorList>
            <person name="Wang D."/>
        </authorList>
    </citation>
    <scope>NUCLEOTIDE SEQUENCE [LARGE SCALE GENOMIC DNA]</scope>
    <source>
        <strain evidence="2">SWU-2019</strain>
        <tissue evidence="2">Muscle</tissue>
    </source>
</reference>
<proteinExistence type="predicted"/>
<dbReference type="InterPro" id="IPR038885">
    <property type="entry name" value="PLB1"/>
</dbReference>
<dbReference type="Pfam" id="PF00657">
    <property type="entry name" value="Lipase_GDSL"/>
    <property type="match status" value="2"/>
</dbReference>
<dbReference type="GO" id="GO:0004622">
    <property type="term" value="F:phosphatidylcholine lysophospholipase activity"/>
    <property type="evidence" value="ECO:0007669"/>
    <property type="project" value="TreeGrafter"/>
</dbReference>
<evidence type="ECO:0000256" key="1">
    <source>
        <dbReference type="SAM" id="Phobius"/>
    </source>
</evidence>
<dbReference type="AlphaFoldDB" id="A0A7J6C4X6"/>
<dbReference type="InterPro" id="IPR001087">
    <property type="entry name" value="GDSL"/>
</dbReference>
<dbReference type="GO" id="GO:0031526">
    <property type="term" value="C:brush border membrane"/>
    <property type="evidence" value="ECO:0007669"/>
    <property type="project" value="TreeGrafter"/>
</dbReference>
<feature type="transmembrane region" description="Helical" evidence="1">
    <location>
        <begin position="1066"/>
        <end position="1090"/>
    </location>
</feature>
<accession>A0A7J6C4X6</accession>
<organism evidence="2 3">
    <name type="scientific">Onychostoma macrolepis</name>
    <dbReference type="NCBI Taxonomy" id="369639"/>
    <lineage>
        <taxon>Eukaryota</taxon>
        <taxon>Metazoa</taxon>
        <taxon>Chordata</taxon>
        <taxon>Craniata</taxon>
        <taxon>Vertebrata</taxon>
        <taxon>Euteleostomi</taxon>
        <taxon>Actinopterygii</taxon>
        <taxon>Neopterygii</taxon>
        <taxon>Teleostei</taxon>
        <taxon>Ostariophysi</taxon>
        <taxon>Cypriniformes</taxon>
        <taxon>Cyprinidae</taxon>
        <taxon>Acrossocheilinae</taxon>
        <taxon>Onychostoma</taxon>
    </lineage>
</organism>
<keyword evidence="1" id="KW-0812">Transmembrane</keyword>
<dbReference type="GO" id="GO:0050253">
    <property type="term" value="F:retinyl-palmitate esterase activity"/>
    <property type="evidence" value="ECO:0007669"/>
    <property type="project" value="TreeGrafter"/>
</dbReference>
<gene>
    <name evidence="2" type="ORF">G5714_017046</name>
</gene>
<dbReference type="GO" id="GO:0006644">
    <property type="term" value="P:phospholipid metabolic process"/>
    <property type="evidence" value="ECO:0007669"/>
    <property type="project" value="TreeGrafter"/>
</dbReference>
<name>A0A7J6C4X6_9TELE</name>
<sequence length="1109" mass="123822">MPLPHPVMYGPRALLTVSSLLHHRLQLANQRHLLTRERQQIMILALLACMCSAVESLYCAVSSPSPSTPVSVHSLRPADVSVVSALVLSDVKRSDEIGALNMLSEILFTFNPDVSTVVPEQRSVMDKAEYIMESLSPTQWKLLLLFIPVDELSVCTDQDLSATIDATVNKVEQTLDSLHKKLKNTLVHVVVWSGVSHDRVCQFQCEEGYDENRRRLDTIVLMALLQESVSALLERRGWFGDREDFSVMLQSSPVHTELSNPIKASTSDSSRDISLLTLQLWTNLLQPMTDKTEMDGRGIFTIPCPTEEKPFLRTQKNSYSSELGISQKEDPSPLLDPVMGSEITCEDRTPSPSIPTSVHALRPADIKVVAAMGDSLTAANGVGAAQNNLLGVLTEYRGLSWSIGGDENLTTITTLPNILREFNPSVTGYSIGQGSENSAKSFLNQAVPGAKSDDMVTQAHTVIKRMKEDPRIDFQNDWKIITVFIGGNDICAHCSDTRYYSPNNIVKYIREGLDILHKEVPRALVNLVELLDIIPLRRLHQDSTLGCPTWLVNMMCSCVLKPKDGSHEFQMLQESSQAYQRGMRELVESGRYDTHDNFTVVLQPFFRNVFLPVLEDGKPDRSYFSPDCFHLSQKAHTLMARALWNNMMEPLGNKTDSEDFTAGIPLKCPEKSSPYLRTYHNSNYTYDTPPPTPPPANNWGSDFSCVDTAPSDTVPTSAHRLRPGDIKVVASVGDSITAAFGAKAENLMQLADEERGVSWSIGGDDTLETVTTLPNILKKFNPNVFGFSKGKSKRPNGFNMAVSGAKASNIPAQVRDLITALNDSTKVDFAKDWKLVTLFIGGNDLCQYCHDRASLTPSKYIGHIRDSLDMLYNEVPRVLVNFVGILEIEDLRMIKRNTLGCSLLQKTMCPCFLEPRENSPEINEMKKVNKDLQTETERLVYGGRYDGRQDFAVVLQPFFKNSVVPMVEDGTPDLTFFSVDCFHFSERGHAQMAISLWNNMMEPVDSKQTYNNFTYDRNKIQCPTKEQPYIFTRRNSGSDVLTTVVPTTVAPGITLPVDCPNDTVPAWAAAILAVGGLVTGWIITWMIFYYREQKNRKRYESTEMKGTNL</sequence>
<keyword evidence="3" id="KW-1185">Reference proteome</keyword>
<comment type="caution">
    <text evidence="2">The sequence shown here is derived from an EMBL/GenBank/DDBJ whole genome shotgun (WGS) entry which is preliminary data.</text>
</comment>
<dbReference type="InterPro" id="IPR036514">
    <property type="entry name" value="SGNH_hydro_sf"/>
</dbReference>
<dbReference type="PANTHER" id="PTHR21325:SF52">
    <property type="entry name" value="PHOSPHOLIPASE B1, MEMBRANE-ASSOCIATED"/>
    <property type="match status" value="1"/>
</dbReference>
<dbReference type="SUPFAM" id="SSF52266">
    <property type="entry name" value="SGNH hydrolase"/>
    <property type="match status" value="2"/>
</dbReference>
<dbReference type="EMBL" id="JAAMOB010000017">
    <property type="protein sequence ID" value="KAF4102246.1"/>
    <property type="molecule type" value="Genomic_DNA"/>
</dbReference>
<dbReference type="InterPro" id="IPR035547">
    <property type="entry name" value="Phospholipase_B"/>
</dbReference>
<dbReference type="Gene3D" id="3.40.50.1110">
    <property type="entry name" value="SGNH hydrolase"/>
    <property type="match status" value="2"/>
</dbReference>
<keyword evidence="1" id="KW-1133">Transmembrane helix</keyword>
<dbReference type="Proteomes" id="UP000579812">
    <property type="component" value="Unassembled WGS sequence"/>
</dbReference>
<evidence type="ECO:0000313" key="2">
    <source>
        <dbReference type="EMBL" id="KAF4102246.1"/>
    </source>
</evidence>
<keyword evidence="1" id="KW-0472">Membrane</keyword>
<protein>
    <submittedName>
        <fullName evidence="2">Uncharacterized protein</fullName>
    </submittedName>
</protein>